<accession>A0A6G1KEJ1</accession>
<dbReference type="Proteomes" id="UP000799428">
    <property type="component" value="Unassembled WGS sequence"/>
</dbReference>
<name>A0A6G1KEJ1_9PLEO</name>
<evidence type="ECO:0000256" key="1">
    <source>
        <dbReference type="SAM" id="SignalP"/>
    </source>
</evidence>
<dbReference type="EMBL" id="MU005768">
    <property type="protein sequence ID" value="KAF2710892.1"/>
    <property type="molecule type" value="Genomic_DNA"/>
</dbReference>
<organism evidence="2 3">
    <name type="scientific">Pleomassaria siparia CBS 279.74</name>
    <dbReference type="NCBI Taxonomy" id="1314801"/>
    <lineage>
        <taxon>Eukaryota</taxon>
        <taxon>Fungi</taxon>
        <taxon>Dikarya</taxon>
        <taxon>Ascomycota</taxon>
        <taxon>Pezizomycotina</taxon>
        <taxon>Dothideomycetes</taxon>
        <taxon>Pleosporomycetidae</taxon>
        <taxon>Pleosporales</taxon>
        <taxon>Pleomassariaceae</taxon>
        <taxon>Pleomassaria</taxon>
    </lineage>
</organism>
<gene>
    <name evidence="2" type="ORF">K504DRAFT_238041</name>
</gene>
<feature type="signal peptide" evidence="1">
    <location>
        <begin position="1"/>
        <end position="21"/>
    </location>
</feature>
<sequence length="161" mass="18340">MLGLSHVYWLWIVLRPACEHSYQYHISYPDILSLFGTMEVNECHTNELPIRVSSLQRYMCMPIGHEQRRILVHQFVTCPLTSLQVRINVLLQSSVKSKNTSCQHRLSSPNPPLSSLSALLYSLPSCVHSNAYDKHAKYHSSSLDDNAATIEPRTALSWTCQ</sequence>
<keyword evidence="3" id="KW-1185">Reference proteome</keyword>
<protein>
    <submittedName>
        <fullName evidence="2">Uncharacterized protein</fullName>
    </submittedName>
</protein>
<feature type="chain" id="PRO_5026163015" evidence="1">
    <location>
        <begin position="22"/>
        <end position="161"/>
    </location>
</feature>
<reference evidence="2" key="1">
    <citation type="journal article" date="2020" name="Stud. Mycol.">
        <title>101 Dothideomycetes genomes: a test case for predicting lifestyles and emergence of pathogens.</title>
        <authorList>
            <person name="Haridas S."/>
            <person name="Albert R."/>
            <person name="Binder M."/>
            <person name="Bloem J."/>
            <person name="Labutti K."/>
            <person name="Salamov A."/>
            <person name="Andreopoulos B."/>
            <person name="Baker S."/>
            <person name="Barry K."/>
            <person name="Bills G."/>
            <person name="Bluhm B."/>
            <person name="Cannon C."/>
            <person name="Castanera R."/>
            <person name="Culley D."/>
            <person name="Daum C."/>
            <person name="Ezra D."/>
            <person name="Gonzalez J."/>
            <person name="Henrissat B."/>
            <person name="Kuo A."/>
            <person name="Liang C."/>
            <person name="Lipzen A."/>
            <person name="Lutzoni F."/>
            <person name="Magnuson J."/>
            <person name="Mondo S."/>
            <person name="Nolan M."/>
            <person name="Ohm R."/>
            <person name="Pangilinan J."/>
            <person name="Park H.-J."/>
            <person name="Ramirez L."/>
            <person name="Alfaro M."/>
            <person name="Sun H."/>
            <person name="Tritt A."/>
            <person name="Yoshinaga Y."/>
            <person name="Zwiers L.-H."/>
            <person name="Turgeon B."/>
            <person name="Goodwin S."/>
            <person name="Spatafora J."/>
            <person name="Crous P."/>
            <person name="Grigoriev I."/>
        </authorList>
    </citation>
    <scope>NUCLEOTIDE SEQUENCE</scope>
    <source>
        <strain evidence="2">CBS 279.74</strain>
    </source>
</reference>
<keyword evidence="1" id="KW-0732">Signal</keyword>
<evidence type="ECO:0000313" key="2">
    <source>
        <dbReference type="EMBL" id="KAF2710892.1"/>
    </source>
</evidence>
<evidence type="ECO:0000313" key="3">
    <source>
        <dbReference type="Proteomes" id="UP000799428"/>
    </source>
</evidence>
<dbReference type="AlphaFoldDB" id="A0A6G1KEJ1"/>
<proteinExistence type="predicted"/>